<dbReference type="GO" id="GO:0071555">
    <property type="term" value="P:cell wall organization"/>
    <property type="evidence" value="ECO:0007669"/>
    <property type="project" value="TreeGrafter"/>
</dbReference>
<evidence type="ECO:0000256" key="1">
    <source>
        <dbReference type="ARBA" id="ARBA00004370"/>
    </source>
</evidence>
<feature type="transmembrane region" description="Helical" evidence="4">
    <location>
        <begin position="12"/>
        <end position="33"/>
    </location>
</feature>
<keyword evidence="4" id="KW-0812">Transmembrane</keyword>
<dbReference type="SUPFAM" id="SSF56519">
    <property type="entry name" value="Penicillin binding protein dimerisation domain"/>
    <property type="match status" value="1"/>
</dbReference>
<dbReference type="RefSeq" id="WP_181339957.1">
    <property type="nucleotide sequence ID" value="NZ_JAAKDE010000015.1"/>
</dbReference>
<dbReference type="Gene3D" id="3.40.710.10">
    <property type="entry name" value="DD-peptidase/beta-lactamase superfamily"/>
    <property type="match status" value="1"/>
</dbReference>
<dbReference type="PANTHER" id="PTHR30627">
    <property type="entry name" value="PEPTIDOGLYCAN D,D-TRANSPEPTIDASE"/>
    <property type="match status" value="1"/>
</dbReference>
<dbReference type="Gene3D" id="3.90.1310.10">
    <property type="entry name" value="Penicillin-binding protein 2a (Domain 2)"/>
    <property type="match status" value="1"/>
</dbReference>
<dbReference type="GO" id="GO:0009002">
    <property type="term" value="F:serine-type D-Ala-D-Ala carboxypeptidase activity"/>
    <property type="evidence" value="ECO:0007669"/>
    <property type="project" value="UniProtKB-EC"/>
</dbReference>
<feature type="domain" description="Penicillin-binding protein transpeptidase" evidence="5">
    <location>
        <begin position="275"/>
        <end position="598"/>
    </location>
</feature>
<dbReference type="Gene3D" id="3.30.1390.30">
    <property type="entry name" value="Penicillin-binding protein 2a, domain 3"/>
    <property type="match status" value="1"/>
</dbReference>
<dbReference type="Pfam" id="PF00905">
    <property type="entry name" value="Transpeptidase"/>
    <property type="match status" value="1"/>
</dbReference>
<dbReference type="AlphaFoldDB" id="A0A8J6I125"/>
<evidence type="ECO:0000313" key="8">
    <source>
        <dbReference type="Proteomes" id="UP000657177"/>
    </source>
</evidence>
<dbReference type="NCBIfam" id="TIGR03423">
    <property type="entry name" value="pbp2_mrdA"/>
    <property type="match status" value="1"/>
</dbReference>
<protein>
    <submittedName>
        <fullName evidence="7">Penicillin-binding protein 2</fullName>
        <ecNumber evidence="7">3.4.16.4</ecNumber>
    </submittedName>
</protein>
<dbReference type="GO" id="GO:0009252">
    <property type="term" value="P:peptidoglycan biosynthetic process"/>
    <property type="evidence" value="ECO:0007669"/>
    <property type="project" value="InterPro"/>
</dbReference>
<keyword evidence="7" id="KW-0121">Carboxypeptidase</keyword>
<accession>A0A8J6I125</accession>
<dbReference type="EMBL" id="JAAKDE010000015">
    <property type="protein sequence ID" value="MBA2133496.1"/>
    <property type="molecule type" value="Genomic_DNA"/>
</dbReference>
<evidence type="ECO:0000259" key="5">
    <source>
        <dbReference type="Pfam" id="PF00905"/>
    </source>
</evidence>
<keyword evidence="8" id="KW-1185">Reference proteome</keyword>
<dbReference type="Proteomes" id="UP000657177">
    <property type="component" value="Unassembled WGS sequence"/>
</dbReference>
<evidence type="ECO:0000256" key="2">
    <source>
        <dbReference type="ARBA" id="ARBA00007171"/>
    </source>
</evidence>
<evidence type="ECO:0000256" key="4">
    <source>
        <dbReference type="SAM" id="Phobius"/>
    </source>
</evidence>
<dbReference type="InterPro" id="IPR005311">
    <property type="entry name" value="PBP_dimer"/>
</dbReference>
<comment type="subcellular location">
    <subcellularLocation>
        <location evidence="1">Membrane</location>
    </subcellularLocation>
</comment>
<dbReference type="SUPFAM" id="SSF56601">
    <property type="entry name" value="beta-lactamase/transpeptidase-like"/>
    <property type="match status" value="1"/>
</dbReference>
<dbReference type="GO" id="GO:0005886">
    <property type="term" value="C:plasma membrane"/>
    <property type="evidence" value="ECO:0007669"/>
    <property type="project" value="TreeGrafter"/>
</dbReference>
<proteinExistence type="inferred from homology"/>
<keyword evidence="3 4" id="KW-0472">Membrane</keyword>
<dbReference type="InterPro" id="IPR036138">
    <property type="entry name" value="PBP_dimer_sf"/>
</dbReference>
<dbReference type="InterPro" id="IPR001460">
    <property type="entry name" value="PCN-bd_Tpept"/>
</dbReference>
<sequence length="611" mass="68272">MNNRTITGLDRSVKVLTILVILIFSVLLCRLWYLQIVKGEEKYAESSSIRMRPIRITAPRGNIYDRWGELLVTSRFSHVVSVVPEDVKDNPYVVRFLSQVLELSETELFQMMEERAKYQKDQYVPLKRDVNPVAIGQILEAKLDLPGVVVEDYPVRYYPKGEWGAHLFGYIGEISEQELAQRRGLGYRLGDEIGKMGLERTYDLELKGEEAVRIWEVDRVGQPIRVLEEKKYVPGHNLHLTIDARLQAVAEQAIRDQIAWARAQTNEQYNKANAGSVVVLDPRNGEILALVSYPEFDPNLFVGNISRAAFNELINNPLNPFSNRVTRGKFMPGSTFKPITVLAALEENLVKPGEIFNCTGVIRFGNRQLRCSQVHGKLNIVDGLKNSCNIVMAELAFRLGPEKLAKYARLLGLGAKTGLRLEPEELDGLIGDPEWKRKARGEPWYPMETALISIGQSFVDVTPIQLAQVYSTIASGGTVYQPQLVREITTAAGETVTKFAPKVIREIEIDPENLAIVRKGLEQVVTEGTARYVFQGFPLDRIPVAGKTGTAENIGKNDYAFFASYAPADNPELVVVVVIEEGGYGSQAAAPVARKIYEAYFGLNQPSTANK</sequence>
<keyword evidence="7" id="KW-0378">Hydrolase</keyword>
<keyword evidence="4" id="KW-1133">Transmembrane helix</keyword>
<dbReference type="InterPro" id="IPR017790">
    <property type="entry name" value="Penicillin-binding_protein_2"/>
</dbReference>
<name>A0A8J6I125_9FIRM</name>
<dbReference type="GO" id="GO:0008658">
    <property type="term" value="F:penicillin binding"/>
    <property type="evidence" value="ECO:0007669"/>
    <property type="project" value="InterPro"/>
</dbReference>
<evidence type="ECO:0000259" key="6">
    <source>
        <dbReference type="Pfam" id="PF03717"/>
    </source>
</evidence>
<comment type="similarity">
    <text evidence="2">Belongs to the transpeptidase family.</text>
</comment>
<reference evidence="7" key="1">
    <citation type="submission" date="2020-06" db="EMBL/GenBank/DDBJ databases">
        <title>Novel chitinolytic bacterium.</title>
        <authorList>
            <person name="Ungkulpasvich U."/>
            <person name="Kosugi A."/>
            <person name="Uke A."/>
        </authorList>
    </citation>
    <scope>NUCLEOTIDE SEQUENCE</scope>
    <source>
        <strain evidence="7">UUS1-1</strain>
    </source>
</reference>
<feature type="domain" description="Penicillin-binding protein dimerisation" evidence="6">
    <location>
        <begin position="56"/>
        <end position="227"/>
    </location>
</feature>
<dbReference type="InterPro" id="IPR012338">
    <property type="entry name" value="Beta-lactam/transpept-like"/>
</dbReference>
<evidence type="ECO:0000313" key="7">
    <source>
        <dbReference type="EMBL" id="MBA2133496.1"/>
    </source>
</evidence>
<keyword evidence="7" id="KW-0645">Protease</keyword>
<dbReference type="InterPro" id="IPR050515">
    <property type="entry name" value="Beta-lactam/transpept"/>
</dbReference>
<evidence type="ECO:0000256" key="3">
    <source>
        <dbReference type="ARBA" id="ARBA00023136"/>
    </source>
</evidence>
<gene>
    <name evidence="7" type="primary">mrdA</name>
    <name evidence="7" type="ORF">G5B42_08075</name>
</gene>
<comment type="caution">
    <text evidence="7">The sequence shown here is derived from an EMBL/GenBank/DDBJ whole genome shotgun (WGS) entry which is preliminary data.</text>
</comment>
<dbReference type="EC" id="3.4.16.4" evidence="7"/>
<dbReference type="Pfam" id="PF03717">
    <property type="entry name" value="PBP_dimer"/>
    <property type="match status" value="1"/>
</dbReference>
<organism evidence="7 8">
    <name type="scientific">Capillibacterium thermochitinicola</name>
    <dbReference type="NCBI Taxonomy" id="2699427"/>
    <lineage>
        <taxon>Bacteria</taxon>
        <taxon>Bacillati</taxon>
        <taxon>Bacillota</taxon>
        <taxon>Capillibacterium</taxon>
    </lineage>
</organism>